<organism evidence="5 6">
    <name type="scientific">Hortaea werneckii</name>
    <name type="common">Black yeast</name>
    <name type="synonym">Cladosporium werneckii</name>
    <dbReference type="NCBI Taxonomy" id="91943"/>
    <lineage>
        <taxon>Eukaryota</taxon>
        <taxon>Fungi</taxon>
        <taxon>Dikarya</taxon>
        <taxon>Ascomycota</taxon>
        <taxon>Pezizomycotina</taxon>
        <taxon>Dothideomycetes</taxon>
        <taxon>Dothideomycetidae</taxon>
        <taxon>Mycosphaerellales</taxon>
        <taxon>Teratosphaeriaceae</taxon>
        <taxon>Hortaea</taxon>
    </lineage>
</organism>
<evidence type="ECO:0000256" key="4">
    <source>
        <dbReference type="SAM" id="MobiDB-lite"/>
    </source>
</evidence>
<evidence type="ECO:0000256" key="1">
    <source>
        <dbReference type="ARBA" id="ARBA00022707"/>
    </source>
</evidence>
<feature type="compositionally biased region" description="Basic and acidic residues" evidence="4">
    <location>
        <begin position="1"/>
        <end position="21"/>
    </location>
</feature>
<evidence type="ECO:0000256" key="2">
    <source>
        <dbReference type="ARBA" id="ARBA00023139"/>
    </source>
</evidence>
<feature type="compositionally biased region" description="Low complexity" evidence="4">
    <location>
        <begin position="100"/>
        <end position="117"/>
    </location>
</feature>
<comment type="caution">
    <text evidence="5">The sequence shown here is derived from an EMBL/GenBank/DDBJ whole genome shotgun (WGS) entry which is preliminary data.</text>
</comment>
<dbReference type="OrthoDB" id="5415072at2759"/>
<dbReference type="VEuPathDB" id="FungiDB:BTJ68_04143"/>
<evidence type="ECO:0000256" key="3">
    <source>
        <dbReference type="ARBA" id="ARBA00023288"/>
    </source>
</evidence>
<keyword evidence="1" id="KW-0519">Myristate</keyword>
<sequence length="206" mass="22108">MCLHEPEREECAADDHEETKGRSISGQMLRRMHWTLLPPRITCNPQPSSKCCAAHRYLDISDFYQPYLHRCEPESIGPAMGNCCGTPKDENFKGDGQTLGAAPANAPPQQGNARAAAPPKPKGPQGPGRTLGKNPQDGGSAEDPKAAAARAAEERAKASQNQNKGKLGRQLDQQRGQSQTGILAQNARDNVAARDADAAAEARNYN</sequence>
<feature type="compositionally biased region" description="Polar residues" evidence="4">
    <location>
        <begin position="171"/>
        <end position="183"/>
    </location>
</feature>
<reference evidence="5 6" key="1">
    <citation type="journal article" date="2018" name="BMC Genomics">
        <title>Genomic evidence for intraspecific hybridization in a clonal and extremely halotolerant yeast.</title>
        <authorList>
            <person name="Gostincar C."/>
            <person name="Stajich J.E."/>
            <person name="Zupancic J."/>
            <person name="Zalar P."/>
            <person name="Gunde-Cimerman N."/>
        </authorList>
    </citation>
    <scope>NUCLEOTIDE SEQUENCE [LARGE SCALE GENOMIC DNA]</scope>
    <source>
        <strain evidence="5 6">EXF-2788</strain>
    </source>
</reference>
<keyword evidence="3" id="KW-0449">Lipoprotein</keyword>
<protein>
    <submittedName>
        <fullName evidence="5">Uncharacterized protein</fullName>
    </submittedName>
</protein>
<dbReference type="Pfam" id="PF15811">
    <property type="entry name" value="SVIP"/>
    <property type="match status" value="1"/>
</dbReference>
<feature type="region of interest" description="Disordered" evidence="4">
    <location>
        <begin position="91"/>
        <end position="206"/>
    </location>
</feature>
<name>A0A3M7G5C9_HORWE</name>
<feature type="region of interest" description="Disordered" evidence="4">
    <location>
        <begin position="1"/>
        <end position="25"/>
    </location>
</feature>
<dbReference type="InterPro" id="IPR031632">
    <property type="entry name" value="SVIP"/>
</dbReference>
<dbReference type="EMBL" id="QWIR01000003">
    <property type="protein sequence ID" value="RMY96183.1"/>
    <property type="molecule type" value="Genomic_DNA"/>
</dbReference>
<proteinExistence type="predicted"/>
<evidence type="ECO:0000313" key="6">
    <source>
        <dbReference type="Proteomes" id="UP000268823"/>
    </source>
</evidence>
<keyword evidence="2" id="KW-0564">Palmitate</keyword>
<dbReference type="Proteomes" id="UP000268823">
    <property type="component" value="Unassembled WGS sequence"/>
</dbReference>
<gene>
    <name evidence="5" type="ORF">D0861_00331</name>
</gene>
<accession>A0A3M7G5C9</accession>
<evidence type="ECO:0000313" key="5">
    <source>
        <dbReference type="EMBL" id="RMY96183.1"/>
    </source>
</evidence>
<dbReference type="AlphaFoldDB" id="A0A3M7G5C9"/>